<dbReference type="EMBL" id="MGGP01000024">
    <property type="protein sequence ID" value="OGM31531.1"/>
    <property type="molecule type" value="Genomic_DNA"/>
</dbReference>
<feature type="domain" description="Activator of Hsp90 ATPase homologue 1/2-like C-terminal" evidence="2">
    <location>
        <begin position="8"/>
        <end position="126"/>
    </location>
</feature>
<reference evidence="3 4" key="1">
    <citation type="journal article" date="2016" name="Nat. Commun.">
        <title>Thousands of microbial genomes shed light on interconnected biogeochemical processes in an aquifer system.</title>
        <authorList>
            <person name="Anantharaman K."/>
            <person name="Brown C.T."/>
            <person name="Hug L.A."/>
            <person name="Sharon I."/>
            <person name="Castelle C.J."/>
            <person name="Probst A.J."/>
            <person name="Thomas B.C."/>
            <person name="Singh A."/>
            <person name="Wilkins M.J."/>
            <person name="Karaoz U."/>
            <person name="Brodie E.L."/>
            <person name="Williams K.H."/>
            <person name="Hubbard S.S."/>
            <person name="Banfield J.F."/>
        </authorList>
    </citation>
    <scope>NUCLEOTIDE SEQUENCE [LARGE SCALE GENOMIC DNA]</scope>
</reference>
<dbReference type="InterPro" id="IPR013538">
    <property type="entry name" value="ASHA1/2-like_C"/>
</dbReference>
<dbReference type="SUPFAM" id="SSF55961">
    <property type="entry name" value="Bet v1-like"/>
    <property type="match status" value="1"/>
</dbReference>
<evidence type="ECO:0000313" key="3">
    <source>
        <dbReference type="EMBL" id="OGM31531.1"/>
    </source>
</evidence>
<organism evidence="3 4">
    <name type="scientific">Candidatus Woesebacteria bacterium RIFCSPHIGHO2_01_FULL_44_21</name>
    <dbReference type="NCBI Taxonomy" id="1802503"/>
    <lineage>
        <taxon>Bacteria</taxon>
        <taxon>Candidatus Woeseibacteriota</taxon>
    </lineage>
</organism>
<evidence type="ECO:0000256" key="1">
    <source>
        <dbReference type="ARBA" id="ARBA00006817"/>
    </source>
</evidence>
<dbReference type="InterPro" id="IPR023393">
    <property type="entry name" value="START-like_dom_sf"/>
</dbReference>
<evidence type="ECO:0000259" key="2">
    <source>
        <dbReference type="Pfam" id="PF08327"/>
    </source>
</evidence>
<proteinExistence type="inferred from homology"/>
<protein>
    <recommendedName>
        <fullName evidence="2">Activator of Hsp90 ATPase homologue 1/2-like C-terminal domain-containing protein</fullName>
    </recommendedName>
</protein>
<gene>
    <name evidence="3" type="ORF">A2803_02230</name>
</gene>
<evidence type="ECO:0000313" key="4">
    <source>
        <dbReference type="Proteomes" id="UP000178870"/>
    </source>
</evidence>
<dbReference type="Proteomes" id="UP000178870">
    <property type="component" value="Unassembled WGS sequence"/>
</dbReference>
<accession>A0A1F7YW72</accession>
<sequence>MQWTILNCTPEAAYKAWMDSKTHGAMIGGDAKIAAKVGGKFSIWDGAVTGDTLELDPKKHKIVQSWRYDYDDWPETEPSKITIEFVPYRKDQCKLRFWQSGIPEKYADEIAKGWQDYYWKPMREYFK</sequence>
<dbReference type="Pfam" id="PF08327">
    <property type="entry name" value="AHSA1"/>
    <property type="match status" value="1"/>
</dbReference>
<dbReference type="Gene3D" id="3.30.530.20">
    <property type="match status" value="1"/>
</dbReference>
<comment type="caution">
    <text evidence="3">The sequence shown here is derived from an EMBL/GenBank/DDBJ whole genome shotgun (WGS) entry which is preliminary data.</text>
</comment>
<name>A0A1F7YW72_9BACT</name>
<comment type="similarity">
    <text evidence="1">Belongs to the AHA1 family.</text>
</comment>
<dbReference type="AlphaFoldDB" id="A0A1F7YW72"/>